<accession>A0A4R4VNA3</accession>
<comment type="caution">
    <text evidence="9">The sequence shown here is derived from an EMBL/GenBank/DDBJ whole genome shotgun (WGS) entry which is preliminary data.</text>
</comment>
<dbReference type="CDD" id="cd06173">
    <property type="entry name" value="MFS_MefA_like"/>
    <property type="match status" value="1"/>
</dbReference>
<reference evidence="9 10" key="1">
    <citation type="submission" date="2019-03" db="EMBL/GenBank/DDBJ databases">
        <title>Draft genome sequences of novel Actinobacteria.</title>
        <authorList>
            <person name="Sahin N."/>
            <person name="Ay H."/>
            <person name="Saygin H."/>
        </authorList>
    </citation>
    <scope>NUCLEOTIDE SEQUENCE [LARGE SCALE GENOMIC DNA]</scope>
    <source>
        <strain evidence="9 10">KC310</strain>
    </source>
</reference>
<feature type="transmembrane region" description="Helical" evidence="7">
    <location>
        <begin position="256"/>
        <end position="277"/>
    </location>
</feature>
<feature type="transmembrane region" description="Helical" evidence="7">
    <location>
        <begin position="341"/>
        <end position="362"/>
    </location>
</feature>
<keyword evidence="5 7" id="KW-0472">Membrane</keyword>
<dbReference type="PANTHER" id="PTHR23513:SF6">
    <property type="entry name" value="MAJOR FACILITATOR SUPERFAMILY ASSOCIATED DOMAIN-CONTAINING PROTEIN"/>
    <property type="match status" value="1"/>
</dbReference>
<protein>
    <submittedName>
        <fullName evidence="9">MFS transporter</fullName>
    </submittedName>
</protein>
<dbReference type="InterPro" id="IPR036259">
    <property type="entry name" value="MFS_trans_sf"/>
</dbReference>
<feature type="region of interest" description="Disordered" evidence="6">
    <location>
        <begin position="437"/>
        <end position="456"/>
    </location>
</feature>
<feature type="transmembrane region" description="Helical" evidence="7">
    <location>
        <begin position="137"/>
        <end position="164"/>
    </location>
</feature>
<evidence type="ECO:0000259" key="8">
    <source>
        <dbReference type="PROSITE" id="PS50850"/>
    </source>
</evidence>
<dbReference type="InterPro" id="IPR011701">
    <property type="entry name" value="MFS"/>
</dbReference>
<dbReference type="GO" id="GO:0022857">
    <property type="term" value="F:transmembrane transporter activity"/>
    <property type="evidence" value="ECO:0007669"/>
    <property type="project" value="InterPro"/>
</dbReference>
<evidence type="ECO:0000256" key="1">
    <source>
        <dbReference type="ARBA" id="ARBA00004651"/>
    </source>
</evidence>
<feature type="transmembrane region" description="Helical" evidence="7">
    <location>
        <begin position="77"/>
        <end position="98"/>
    </location>
</feature>
<feature type="domain" description="Major facilitator superfamily (MFS) profile" evidence="8">
    <location>
        <begin position="44"/>
        <end position="431"/>
    </location>
</feature>
<feature type="transmembrane region" description="Helical" evidence="7">
    <location>
        <begin position="315"/>
        <end position="335"/>
    </location>
</feature>
<feature type="transmembrane region" description="Helical" evidence="7">
    <location>
        <begin position="47"/>
        <end position="71"/>
    </location>
</feature>
<feature type="transmembrane region" description="Helical" evidence="7">
    <location>
        <begin position="201"/>
        <end position="221"/>
    </location>
</feature>
<feature type="transmembrane region" description="Helical" evidence="7">
    <location>
        <begin position="374"/>
        <end position="397"/>
    </location>
</feature>
<organism evidence="9 10">
    <name type="scientific">Nonomuraea deserti</name>
    <dbReference type="NCBI Taxonomy" id="1848322"/>
    <lineage>
        <taxon>Bacteria</taxon>
        <taxon>Bacillati</taxon>
        <taxon>Actinomycetota</taxon>
        <taxon>Actinomycetes</taxon>
        <taxon>Streptosporangiales</taxon>
        <taxon>Streptosporangiaceae</taxon>
        <taxon>Nonomuraea</taxon>
    </lineage>
</organism>
<dbReference type="AlphaFoldDB" id="A0A4R4VNA3"/>
<dbReference type="InterPro" id="IPR020846">
    <property type="entry name" value="MFS_dom"/>
</dbReference>
<evidence type="ECO:0000256" key="7">
    <source>
        <dbReference type="SAM" id="Phobius"/>
    </source>
</evidence>
<dbReference type="EMBL" id="SMKO01000076">
    <property type="protein sequence ID" value="TDD01520.1"/>
    <property type="molecule type" value="Genomic_DNA"/>
</dbReference>
<sequence length="456" mass="46692">MAAGTRQGAARPACDPRAVPAGLVPRTTRGAGPVRVAVERSSRDFNVFWAGQTLSVLGSSVSTLAFPLLILAVTGSVAQMGLITAVATVVNIAAGLVAGPLVDRCDRRMVMLWCDWGRAALHLAVPLVWTFTQPLWLLYAVAAAVAALTMVFQVAYIAAIPGLVPESRLTDANGRLQTTYAIASVAGPVLAGALSGAVGPAWAVGLDGLSFALSAVSLLLIRLARPGTGGDEGAGDVRKMFTVGFRFLWRHPVLRSLTILLTVLTFVTLAATDLLIFRLRDELHHGDSTVGTVLGVAMAGSIAGAMLASPLRRRFGFGACWLGSAALLGAALAALAATGSAVATAIAAVTFMFGLTVGGVCSMSLRQELTPGPLLGRVTSAFWTVHNAAGPVGVVVLTAAADRYGVPPVALAASATCLATVLAGLFTPAALSRPELSDLGNRQSVSRGGDPDRPAT</sequence>
<keyword evidence="10" id="KW-1185">Reference proteome</keyword>
<name>A0A4R4VNA3_9ACTN</name>
<evidence type="ECO:0000256" key="5">
    <source>
        <dbReference type="ARBA" id="ARBA00023136"/>
    </source>
</evidence>
<dbReference type="Pfam" id="PF07690">
    <property type="entry name" value="MFS_1"/>
    <property type="match status" value="1"/>
</dbReference>
<dbReference type="Gene3D" id="1.20.1250.20">
    <property type="entry name" value="MFS general substrate transporter like domains"/>
    <property type="match status" value="1"/>
</dbReference>
<comment type="subcellular location">
    <subcellularLocation>
        <location evidence="1">Cell membrane</location>
        <topology evidence="1">Multi-pass membrane protein</topology>
    </subcellularLocation>
</comment>
<evidence type="ECO:0000313" key="9">
    <source>
        <dbReference type="EMBL" id="TDD01520.1"/>
    </source>
</evidence>
<dbReference type="GO" id="GO:0005886">
    <property type="term" value="C:plasma membrane"/>
    <property type="evidence" value="ECO:0007669"/>
    <property type="project" value="UniProtKB-SubCell"/>
</dbReference>
<dbReference type="PANTHER" id="PTHR23513">
    <property type="entry name" value="INTEGRAL MEMBRANE EFFLUX PROTEIN-RELATED"/>
    <property type="match status" value="1"/>
</dbReference>
<keyword evidence="2" id="KW-1003">Cell membrane</keyword>
<evidence type="ECO:0000256" key="4">
    <source>
        <dbReference type="ARBA" id="ARBA00022989"/>
    </source>
</evidence>
<gene>
    <name evidence="9" type="ORF">E1292_25825</name>
</gene>
<dbReference type="PROSITE" id="PS50850">
    <property type="entry name" value="MFS"/>
    <property type="match status" value="1"/>
</dbReference>
<evidence type="ECO:0000256" key="6">
    <source>
        <dbReference type="SAM" id="MobiDB-lite"/>
    </source>
</evidence>
<dbReference type="Proteomes" id="UP000295258">
    <property type="component" value="Unassembled WGS sequence"/>
</dbReference>
<keyword evidence="3 7" id="KW-0812">Transmembrane</keyword>
<evidence type="ECO:0000313" key="10">
    <source>
        <dbReference type="Proteomes" id="UP000295258"/>
    </source>
</evidence>
<evidence type="ECO:0000256" key="2">
    <source>
        <dbReference type="ARBA" id="ARBA00022475"/>
    </source>
</evidence>
<keyword evidence="4 7" id="KW-1133">Transmembrane helix</keyword>
<feature type="transmembrane region" description="Helical" evidence="7">
    <location>
        <begin position="289"/>
        <end position="308"/>
    </location>
</feature>
<proteinExistence type="predicted"/>
<feature type="transmembrane region" description="Helical" evidence="7">
    <location>
        <begin position="409"/>
        <end position="431"/>
    </location>
</feature>
<dbReference type="SUPFAM" id="SSF103473">
    <property type="entry name" value="MFS general substrate transporter"/>
    <property type="match status" value="1"/>
</dbReference>
<evidence type="ECO:0000256" key="3">
    <source>
        <dbReference type="ARBA" id="ARBA00022692"/>
    </source>
</evidence>